<keyword evidence="3" id="KW-1185">Reference proteome</keyword>
<dbReference type="Proteomes" id="UP000647860">
    <property type="component" value="Unassembled WGS sequence"/>
</dbReference>
<name>A0ABQ4IKJ9_9ACTN</name>
<feature type="region of interest" description="Disordered" evidence="1">
    <location>
        <begin position="1"/>
        <end position="31"/>
    </location>
</feature>
<evidence type="ECO:0000256" key="1">
    <source>
        <dbReference type="SAM" id="MobiDB-lite"/>
    </source>
</evidence>
<evidence type="ECO:0000313" key="3">
    <source>
        <dbReference type="Proteomes" id="UP000647860"/>
    </source>
</evidence>
<protein>
    <recommendedName>
        <fullName evidence="4">FXSXX-COOH protein</fullName>
    </recommendedName>
</protein>
<sequence>MPMASEAPISKACTQKKPVAGQSPTTPRLHDLGSFQMASAKRGQITQVQTPTPVRKTAQPRDNTMVGEYASGATGGGAEALASVRLSV</sequence>
<evidence type="ECO:0008006" key="4">
    <source>
        <dbReference type="Google" id="ProtNLM"/>
    </source>
</evidence>
<organism evidence="2 3">
    <name type="scientific">Micromonospora gifhornensis</name>
    <dbReference type="NCBI Taxonomy" id="84594"/>
    <lineage>
        <taxon>Bacteria</taxon>
        <taxon>Bacillati</taxon>
        <taxon>Actinomycetota</taxon>
        <taxon>Actinomycetes</taxon>
        <taxon>Micromonosporales</taxon>
        <taxon>Micromonosporaceae</taxon>
        <taxon>Micromonospora</taxon>
    </lineage>
</organism>
<dbReference type="EMBL" id="BOPA01000041">
    <property type="protein sequence ID" value="GIJ18436.1"/>
    <property type="molecule type" value="Genomic_DNA"/>
</dbReference>
<reference evidence="2 3" key="1">
    <citation type="submission" date="2021-01" db="EMBL/GenBank/DDBJ databases">
        <title>Whole genome shotgun sequence of Verrucosispora gifhornensis NBRC 16317.</title>
        <authorList>
            <person name="Komaki H."/>
            <person name="Tamura T."/>
        </authorList>
    </citation>
    <scope>NUCLEOTIDE SEQUENCE [LARGE SCALE GENOMIC DNA]</scope>
    <source>
        <strain evidence="2 3">NBRC 16317</strain>
    </source>
</reference>
<accession>A0ABQ4IKJ9</accession>
<comment type="caution">
    <text evidence="2">The sequence shown here is derived from an EMBL/GenBank/DDBJ whole genome shotgun (WGS) entry which is preliminary data.</text>
</comment>
<proteinExistence type="predicted"/>
<gene>
    <name evidence="2" type="ORF">Vgi01_51200</name>
</gene>
<evidence type="ECO:0000313" key="2">
    <source>
        <dbReference type="EMBL" id="GIJ18436.1"/>
    </source>
</evidence>